<reference evidence="1" key="3">
    <citation type="journal article" name="Syst. Appl. Microbiol.">
        <title>Streptomyces alkaliterrae sp. nov., isolated from an alkaline soil, and emended descriptions of Streptomyces alkaliphilus, Streptomyces calidiresistens and Streptomyces durbertensis.</title>
        <authorList>
            <person name="Swiecimska M."/>
            <person name="Golinska P."/>
            <person name="Nouioui I."/>
            <person name="Wypij M."/>
            <person name="Rai M."/>
            <person name="Sangal V."/>
            <person name="Goodfellow M."/>
        </authorList>
    </citation>
    <scope>NUCLEOTIDE SEQUENCE</scope>
    <source>
        <strain evidence="1">OF8</strain>
    </source>
</reference>
<keyword evidence="3" id="KW-1185">Reference proteome</keyword>
<organism evidence="2 3">
    <name type="scientific">Streptomyces alkaliterrae</name>
    <dbReference type="NCBI Taxonomy" id="2213162"/>
    <lineage>
        <taxon>Bacteria</taxon>
        <taxon>Bacillati</taxon>
        <taxon>Actinomycetota</taxon>
        <taxon>Actinomycetes</taxon>
        <taxon>Kitasatosporales</taxon>
        <taxon>Streptomycetaceae</taxon>
        <taxon>Streptomyces</taxon>
    </lineage>
</organism>
<gene>
    <name evidence="2" type="ORF">FNX44_005510</name>
    <name evidence="1" type="ORF">H3147_09770</name>
</gene>
<reference evidence="2 3" key="1">
    <citation type="submission" date="2019-10" db="EMBL/GenBank/DDBJ databases">
        <title>Streptomyces sp. nov., a novel actinobacterium isolated from alkaline environment.</title>
        <authorList>
            <person name="Golinska P."/>
        </authorList>
    </citation>
    <scope>NUCLEOTIDE SEQUENCE [LARGE SCALE GENOMIC DNA]</scope>
    <source>
        <strain evidence="2 3">OF1</strain>
    </source>
</reference>
<dbReference type="RefSeq" id="WP_143646817.1">
    <property type="nucleotide sequence ID" value="NZ_JABJXA010000043.1"/>
</dbReference>
<sequence length="61" mass="6771">MHAFKMQTLRLLEVVHAAIRDIYDGLDGLDTAALDQNSEIGWNRRSQAVIDSAVSMTLRGV</sequence>
<dbReference type="AlphaFoldDB" id="A0A5P0YN44"/>
<proteinExistence type="predicted"/>
<accession>A0A5P0YN44</accession>
<dbReference type="EMBL" id="VJYK02000036">
    <property type="protein sequence ID" value="MQS01340.1"/>
    <property type="molecule type" value="Genomic_DNA"/>
</dbReference>
<name>A0A5P0YN44_9ACTN</name>
<comment type="caution">
    <text evidence="2">The sequence shown here is derived from an EMBL/GenBank/DDBJ whole genome shotgun (WGS) entry which is preliminary data.</text>
</comment>
<evidence type="ECO:0000313" key="3">
    <source>
        <dbReference type="Proteomes" id="UP000320857"/>
    </source>
</evidence>
<dbReference type="EMBL" id="JABJXA010000043">
    <property type="protein sequence ID" value="MBB1259123.1"/>
    <property type="molecule type" value="Genomic_DNA"/>
</dbReference>
<evidence type="ECO:0000313" key="1">
    <source>
        <dbReference type="EMBL" id="MBB1259123.1"/>
    </source>
</evidence>
<evidence type="ECO:0000313" key="4">
    <source>
        <dbReference type="Proteomes" id="UP000517765"/>
    </source>
</evidence>
<evidence type="ECO:0000313" key="2">
    <source>
        <dbReference type="EMBL" id="MQS01340.1"/>
    </source>
</evidence>
<dbReference type="Proteomes" id="UP000320857">
    <property type="component" value="Unassembled WGS sequence"/>
</dbReference>
<dbReference type="Proteomes" id="UP000517765">
    <property type="component" value="Unassembled WGS sequence"/>
</dbReference>
<protein>
    <submittedName>
        <fullName evidence="2">Uncharacterized protein</fullName>
    </submittedName>
</protein>
<reference evidence="4" key="2">
    <citation type="submission" date="2020-05" db="EMBL/GenBank/DDBJ databases">
        <title>Classification of alakaliphilic streptomycetes isolated from an alkaline soil next to Lonar Crater, India and a proposal for the recognition of Streptomyces alkaliterrae sp. nov.</title>
        <authorList>
            <person name="Golinska P."/>
        </authorList>
    </citation>
    <scope>NUCLEOTIDE SEQUENCE [LARGE SCALE GENOMIC DNA]</scope>
    <source>
        <strain evidence="4">OF8</strain>
    </source>
</reference>